<evidence type="ECO:0000313" key="2">
    <source>
        <dbReference type="EMBL" id="KAF2725708.1"/>
    </source>
</evidence>
<gene>
    <name evidence="2" type="ORF">K431DRAFT_189178</name>
</gene>
<dbReference type="InterPro" id="IPR050587">
    <property type="entry name" value="GNT1/Glycosyltrans_8"/>
</dbReference>
<keyword evidence="3" id="KW-1185">Reference proteome</keyword>
<accession>A0A9P4QHK7</accession>
<organism evidence="2 3">
    <name type="scientific">Polychaeton citri CBS 116435</name>
    <dbReference type="NCBI Taxonomy" id="1314669"/>
    <lineage>
        <taxon>Eukaryota</taxon>
        <taxon>Fungi</taxon>
        <taxon>Dikarya</taxon>
        <taxon>Ascomycota</taxon>
        <taxon>Pezizomycotina</taxon>
        <taxon>Dothideomycetes</taxon>
        <taxon>Dothideomycetidae</taxon>
        <taxon>Capnodiales</taxon>
        <taxon>Capnodiaceae</taxon>
        <taxon>Polychaeton</taxon>
    </lineage>
</organism>
<dbReference type="GO" id="GO:0016740">
    <property type="term" value="F:transferase activity"/>
    <property type="evidence" value="ECO:0007669"/>
    <property type="project" value="UniProtKB-KW"/>
</dbReference>
<dbReference type="AlphaFoldDB" id="A0A9P4QHK7"/>
<dbReference type="Proteomes" id="UP000799441">
    <property type="component" value="Unassembled WGS sequence"/>
</dbReference>
<comment type="caution">
    <text evidence="2">The sequence shown here is derived from an EMBL/GenBank/DDBJ whole genome shotgun (WGS) entry which is preliminary data.</text>
</comment>
<evidence type="ECO:0000256" key="1">
    <source>
        <dbReference type="SAM" id="MobiDB-lite"/>
    </source>
</evidence>
<dbReference type="OrthoDB" id="2014201at2759"/>
<feature type="non-terminal residue" evidence="2">
    <location>
        <position position="1"/>
    </location>
</feature>
<dbReference type="Gene3D" id="3.90.550.10">
    <property type="entry name" value="Spore Coat Polysaccharide Biosynthesis Protein SpsA, Chain A"/>
    <property type="match status" value="1"/>
</dbReference>
<reference evidence="2" key="1">
    <citation type="journal article" date="2020" name="Stud. Mycol.">
        <title>101 Dothideomycetes genomes: a test case for predicting lifestyles and emergence of pathogens.</title>
        <authorList>
            <person name="Haridas S."/>
            <person name="Albert R."/>
            <person name="Binder M."/>
            <person name="Bloem J."/>
            <person name="Labutti K."/>
            <person name="Salamov A."/>
            <person name="Andreopoulos B."/>
            <person name="Baker S."/>
            <person name="Barry K."/>
            <person name="Bills G."/>
            <person name="Bluhm B."/>
            <person name="Cannon C."/>
            <person name="Castanera R."/>
            <person name="Culley D."/>
            <person name="Daum C."/>
            <person name="Ezra D."/>
            <person name="Gonzalez J."/>
            <person name="Henrissat B."/>
            <person name="Kuo A."/>
            <person name="Liang C."/>
            <person name="Lipzen A."/>
            <person name="Lutzoni F."/>
            <person name="Magnuson J."/>
            <person name="Mondo S."/>
            <person name="Nolan M."/>
            <person name="Ohm R."/>
            <person name="Pangilinan J."/>
            <person name="Park H.-J."/>
            <person name="Ramirez L."/>
            <person name="Alfaro M."/>
            <person name="Sun H."/>
            <person name="Tritt A."/>
            <person name="Yoshinaga Y."/>
            <person name="Zwiers L.-H."/>
            <person name="Turgeon B."/>
            <person name="Goodwin S."/>
            <person name="Spatafora J."/>
            <person name="Crous P."/>
            <person name="Grigoriev I."/>
        </authorList>
    </citation>
    <scope>NUCLEOTIDE SEQUENCE</scope>
    <source>
        <strain evidence="2">CBS 116435</strain>
    </source>
</reference>
<dbReference type="PANTHER" id="PTHR11183">
    <property type="entry name" value="GLYCOGENIN SUBFAMILY MEMBER"/>
    <property type="match status" value="1"/>
</dbReference>
<sequence length="341" mass="37872">VAQEPEAKANTKPEVHHDQKNNGFAYVFYATKDTYACSVLVNIHRLRHALSSTLPIHVLLTATVSPQYRDALRSTDATLHISTPPRLSPSSPHYAGGYYWDCLLKLLAFGLHTSTDPPLQRILVLDSDQLIQHSLDDLFGSLPATDLAAPRAYWTDDKAALASTFMLVEPGDRLWALVREALAAIRPDFFDMDLVNALLGDTVTLLGGEYATLNSHWEDWNLPRWFLRSSSPGLNLTTVEAYNRHVKQHLSGPLPRLQPSSEGRESQAEPVAAVPRFPSSHPITSELSNLHAAVKVLHFSAVGKPWTYTPEQVRQLRPDAHPLLAEQFATWRAIAEEVCPG</sequence>
<dbReference type="InterPro" id="IPR029044">
    <property type="entry name" value="Nucleotide-diphossugar_trans"/>
</dbReference>
<keyword evidence="2" id="KW-0808">Transferase</keyword>
<protein>
    <submittedName>
        <fullName evidence="2">Nucleotide-diphospho-sugar transferase</fullName>
    </submittedName>
</protein>
<feature type="non-terminal residue" evidence="2">
    <location>
        <position position="341"/>
    </location>
</feature>
<name>A0A9P4QHK7_9PEZI</name>
<evidence type="ECO:0000313" key="3">
    <source>
        <dbReference type="Proteomes" id="UP000799441"/>
    </source>
</evidence>
<dbReference type="EMBL" id="MU003767">
    <property type="protein sequence ID" value="KAF2725708.1"/>
    <property type="molecule type" value="Genomic_DNA"/>
</dbReference>
<dbReference type="SUPFAM" id="SSF53448">
    <property type="entry name" value="Nucleotide-diphospho-sugar transferases"/>
    <property type="match status" value="1"/>
</dbReference>
<feature type="region of interest" description="Disordered" evidence="1">
    <location>
        <begin position="251"/>
        <end position="271"/>
    </location>
</feature>
<proteinExistence type="predicted"/>